<keyword evidence="2" id="KW-1185">Reference proteome</keyword>
<dbReference type="eggNOG" id="ENOG502ZT4U">
    <property type="taxonomic scope" value="Bacteria"/>
</dbReference>
<organism evidence="1 2">
    <name type="scientific">Sulfitobacter donghicola DSW-25 = KCTC 12864 = JCM 14565</name>
    <dbReference type="NCBI Taxonomy" id="1300350"/>
    <lineage>
        <taxon>Bacteria</taxon>
        <taxon>Pseudomonadati</taxon>
        <taxon>Pseudomonadota</taxon>
        <taxon>Alphaproteobacteria</taxon>
        <taxon>Rhodobacterales</taxon>
        <taxon>Roseobacteraceae</taxon>
        <taxon>Sulfitobacter</taxon>
    </lineage>
</organism>
<accession>A0A073IH74</accession>
<sequence>MKIGEITVIWADFTSVYYRGSSTSKLPEGEGVYLFSRTLQSLYTLPNGEQVDSNQCYSKMLRSTDPVLQNAYLKCYNSSAAKDNAAQSGFPFQKFVSLARQAVTAEGSCEWLGYDRGFDLSVRAGLASASDERLFFAKLRCGR</sequence>
<protein>
    <submittedName>
        <fullName evidence="1">Uncharacterized protein</fullName>
    </submittedName>
</protein>
<gene>
    <name evidence="1" type="ORF">DSW25_13105</name>
</gene>
<evidence type="ECO:0000313" key="1">
    <source>
        <dbReference type="EMBL" id="KEJ88866.1"/>
    </source>
</evidence>
<comment type="caution">
    <text evidence="1">The sequence shown here is derived from an EMBL/GenBank/DDBJ whole genome shotgun (WGS) entry which is preliminary data.</text>
</comment>
<dbReference type="EMBL" id="JAMC01000005">
    <property type="protein sequence ID" value="KEJ88866.1"/>
    <property type="molecule type" value="Genomic_DNA"/>
</dbReference>
<evidence type="ECO:0000313" key="2">
    <source>
        <dbReference type="Proteomes" id="UP000027734"/>
    </source>
</evidence>
<name>A0A073IH74_9RHOB</name>
<proteinExistence type="predicted"/>
<dbReference type="Proteomes" id="UP000027734">
    <property type="component" value="Unassembled WGS sequence"/>
</dbReference>
<dbReference type="AlphaFoldDB" id="A0A073IH74"/>
<reference evidence="1 2" key="1">
    <citation type="submission" date="2014-01" db="EMBL/GenBank/DDBJ databases">
        <title>Sulfitobacter donghicola JCM 14565 Genome Sequencing.</title>
        <authorList>
            <person name="Lai Q."/>
            <person name="Hong Z."/>
        </authorList>
    </citation>
    <scope>NUCLEOTIDE SEQUENCE [LARGE SCALE GENOMIC DNA]</scope>
    <source>
        <strain evidence="1 2">JCM 14565</strain>
    </source>
</reference>